<comment type="caution">
    <text evidence="1">The sequence shown here is derived from an EMBL/GenBank/DDBJ whole genome shotgun (WGS) entry which is preliminary data.</text>
</comment>
<accession>A0A1V2A7B5</accession>
<protein>
    <recommendedName>
        <fullName evidence="3">Lipoprotein</fullName>
    </recommendedName>
</protein>
<dbReference type="Proteomes" id="UP000188613">
    <property type="component" value="Unassembled WGS sequence"/>
</dbReference>
<keyword evidence="2" id="KW-1185">Reference proteome</keyword>
<dbReference type="STRING" id="1714355.BTO28_09755"/>
<dbReference type="RefSeq" id="WP_076765751.1">
    <property type="nucleotide sequence ID" value="NZ_MSFI01000014.1"/>
</dbReference>
<dbReference type="OrthoDB" id="9794377at2"/>
<reference evidence="1 2" key="1">
    <citation type="submission" date="2016-12" db="EMBL/GenBank/DDBJ databases">
        <title>Domibacillus sp. SAB 38T whole genome sequencing.</title>
        <authorList>
            <person name="Verma A."/>
            <person name="Ojha A.K."/>
            <person name="Krishnamurthi S."/>
        </authorList>
    </citation>
    <scope>NUCLEOTIDE SEQUENCE [LARGE SCALE GENOMIC DNA]</scope>
    <source>
        <strain evidence="1 2">SAB 38</strain>
    </source>
</reference>
<organism evidence="1 2">
    <name type="scientific">Domibacillus epiphyticus</name>
    <dbReference type="NCBI Taxonomy" id="1714355"/>
    <lineage>
        <taxon>Bacteria</taxon>
        <taxon>Bacillati</taxon>
        <taxon>Bacillota</taxon>
        <taxon>Bacilli</taxon>
        <taxon>Bacillales</taxon>
        <taxon>Bacillaceae</taxon>
        <taxon>Domibacillus</taxon>
    </lineage>
</organism>
<sequence>MLKRSISYLLLSSLSLIGCSNDKAIEVESKEQVEENDISTETEVFKEELELQELREQPDVVIPEGITLAETQYNIIKVIEENNYTVEVLSNLEGLKKGDYETNFIQEFEEKEIPYKFLCSEAPADKYDTSTPCHFIGYANGLILLNDYLKIHEVIYIKDSEGNTVNPSELEYLQQEVDRISEIKTAIAEDRFKKMQEEWKIEETEKEITEQEAKKVYIGMTQAEVLERWGKPKDINRTVSANGTGEQWVYPNYQYLYFEDGILVTIQN</sequence>
<dbReference type="EMBL" id="MSFI01000014">
    <property type="protein sequence ID" value="OMP66888.1"/>
    <property type="molecule type" value="Genomic_DNA"/>
</dbReference>
<name>A0A1V2A7B5_9BACI</name>
<dbReference type="AlphaFoldDB" id="A0A1V2A7B5"/>
<gene>
    <name evidence="1" type="ORF">BTO28_09755</name>
</gene>
<evidence type="ECO:0000313" key="2">
    <source>
        <dbReference type="Proteomes" id="UP000188613"/>
    </source>
</evidence>
<evidence type="ECO:0008006" key="3">
    <source>
        <dbReference type="Google" id="ProtNLM"/>
    </source>
</evidence>
<proteinExistence type="predicted"/>
<evidence type="ECO:0000313" key="1">
    <source>
        <dbReference type="EMBL" id="OMP66888.1"/>
    </source>
</evidence>
<dbReference type="PROSITE" id="PS51257">
    <property type="entry name" value="PROKAR_LIPOPROTEIN"/>
    <property type="match status" value="1"/>
</dbReference>